<proteinExistence type="predicted"/>
<keyword evidence="2" id="KW-1185">Reference proteome</keyword>
<reference evidence="1 2" key="1">
    <citation type="submission" date="2019-03" db="EMBL/GenBank/DDBJ databases">
        <title>The genome sequence of a newly discovered highly antifungal drug resistant Aspergillus species, Aspergillus tanneri NIH 1004.</title>
        <authorList>
            <person name="Mounaud S."/>
            <person name="Singh I."/>
            <person name="Joardar V."/>
            <person name="Pakala S."/>
            <person name="Pakala S."/>
            <person name="Venepally P."/>
            <person name="Hoover J."/>
            <person name="Nierman W."/>
            <person name="Chung J."/>
            <person name="Losada L."/>
        </authorList>
    </citation>
    <scope>NUCLEOTIDE SEQUENCE [LARGE SCALE GENOMIC DNA]</scope>
    <source>
        <strain evidence="1 2">NIH1004</strain>
    </source>
</reference>
<dbReference type="Proteomes" id="UP000308092">
    <property type="component" value="Unassembled WGS sequence"/>
</dbReference>
<organism evidence="1 2">
    <name type="scientific">Aspergillus tanneri</name>
    <dbReference type="NCBI Taxonomy" id="1220188"/>
    <lineage>
        <taxon>Eukaryota</taxon>
        <taxon>Fungi</taxon>
        <taxon>Dikarya</taxon>
        <taxon>Ascomycota</taxon>
        <taxon>Pezizomycotina</taxon>
        <taxon>Eurotiomycetes</taxon>
        <taxon>Eurotiomycetidae</taxon>
        <taxon>Eurotiales</taxon>
        <taxon>Aspergillaceae</taxon>
        <taxon>Aspergillus</taxon>
        <taxon>Aspergillus subgen. Circumdati</taxon>
    </lineage>
</organism>
<evidence type="ECO:0000313" key="1">
    <source>
        <dbReference type="EMBL" id="THC97433.1"/>
    </source>
</evidence>
<accession>A0A4S3JP32</accession>
<sequence>MVLEEHVNVDAECPNFDQFNRVDVSSYEWQKKLDGIGNVLNASSICN</sequence>
<name>A0A4S3JP32_9EURO</name>
<dbReference type="AlphaFoldDB" id="A0A4S3JP32"/>
<comment type="caution">
    <text evidence="1">The sequence shown here is derived from an EMBL/GenBank/DDBJ whole genome shotgun (WGS) entry which is preliminary data.</text>
</comment>
<dbReference type="EMBL" id="SOSA01000075">
    <property type="protein sequence ID" value="THC97433.1"/>
    <property type="molecule type" value="Genomic_DNA"/>
</dbReference>
<dbReference type="VEuPathDB" id="FungiDB:EYZ11_003082"/>
<evidence type="ECO:0000313" key="2">
    <source>
        <dbReference type="Proteomes" id="UP000308092"/>
    </source>
</evidence>
<protein>
    <submittedName>
        <fullName evidence="1">Uncharacterized protein</fullName>
    </submittedName>
</protein>
<gene>
    <name evidence="1" type="ORF">EYZ11_003082</name>
</gene>